<proteinExistence type="inferred from homology"/>
<feature type="compositionally biased region" description="Low complexity" evidence="7">
    <location>
        <begin position="115"/>
        <end position="128"/>
    </location>
</feature>
<evidence type="ECO:0000256" key="6">
    <source>
        <dbReference type="RuleBase" id="RU368111"/>
    </source>
</evidence>
<keyword evidence="5 6" id="KW-1015">Disulfide bond</keyword>
<evidence type="ECO:0000256" key="4">
    <source>
        <dbReference type="ARBA" id="ARBA00022978"/>
    </source>
</evidence>
<sequence length="186" mass="18821">MFTTVVTALLVSSLVAAVPCTQTQKQTMLSAITTDPQWAACQKATAPYDFYKSLTQVNQPPTATQVAAFEASPACKAVYTDFQAALKAANCDEIQNMLGLGVAPFVQLTTPTAAPSATPAEAASGAPVTTPPVGPPASVTPTGAPMAATGGSVPLPMATEVPNSAATAMQWLPVVTVVGGFLPVTL</sequence>
<feature type="signal peptide" evidence="8">
    <location>
        <begin position="1"/>
        <end position="17"/>
    </location>
</feature>
<protein>
    <recommendedName>
        <fullName evidence="6">Elicitin</fullName>
    </recommendedName>
</protein>
<evidence type="ECO:0000313" key="9">
    <source>
        <dbReference type="EMBL" id="AIG56172.1"/>
    </source>
</evidence>
<dbReference type="InterPro" id="IPR002200">
    <property type="entry name" value="Elicitin"/>
</dbReference>
<evidence type="ECO:0000256" key="2">
    <source>
        <dbReference type="ARBA" id="ARBA00009544"/>
    </source>
</evidence>
<evidence type="ECO:0000256" key="8">
    <source>
        <dbReference type="SAM" id="SignalP"/>
    </source>
</evidence>
<evidence type="ECO:0000256" key="5">
    <source>
        <dbReference type="ARBA" id="ARBA00023157"/>
    </source>
</evidence>
<keyword evidence="8" id="KW-0732">Signal</keyword>
<dbReference type="GO" id="GO:0005576">
    <property type="term" value="C:extracellular region"/>
    <property type="evidence" value="ECO:0007669"/>
    <property type="project" value="UniProtKB-SubCell"/>
</dbReference>
<reference evidence="9" key="1">
    <citation type="journal article" date="2014" name="Genome Biol. Evol.">
        <title>The secreted proteins of Achlya hypogyna and Thraustotheca clavata identify the ancestral oomycete secretome and reveal gene acquisitions by horizontal gene transfer.</title>
        <authorList>
            <person name="Misner I."/>
            <person name="Blouin N."/>
            <person name="Leonard G."/>
            <person name="Richards T.A."/>
            <person name="Lane C.E."/>
        </authorList>
    </citation>
    <scope>NUCLEOTIDE SEQUENCE</scope>
    <source>
        <strain evidence="9">ATCC 48635</strain>
    </source>
</reference>
<feature type="chain" id="PRO_5002027334" description="Elicitin" evidence="8">
    <location>
        <begin position="18"/>
        <end position="186"/>
    </location>
</feature>
<name>A0A0A7CMR0_ACHHY</name>
<comment type="function">
    <text evidence="6">Induces local and distal defense responses (incompatible hypersensitive reaction) in plants from the solanaceae and cruciferae families. Elicits leaf necrosis and causes the accumulation of pathogenesis-related proteins. Might interact with the lipidic molecules of the plasma membrane.</text>
</comment>
<comment type="similarity">
    <text evidence="2 6">Belongs to the elicitin family.</text>
</comment>
<organism evidence="9">
    <name type="scientific">Achlya hypogyna</name>
    <name type="common">Oomycete</name>
    <name type="synonym">Protoachlya hypogyna</name>
    <dbReference type="NCBI Taxonomy" id="1202772"/>
    <lineage>
        <taxon>Eukaryota</taxon>
        <taxon>Sar</taxon>
        <taxon>Stramenopiles</taxon>
        <taxon>Oomycota</taxon>
        <taxon>Saprolegniomycetes</taxon>
        <taxon>Saprolegniales</taxon>
        <taxon>Achlyaceae</taxon>
        <taxon>Achlya</taxon>
    </lineage>
</organism>
<evidence type="ECO:0000256" key="1">
    <source>
        <dbReference type="ARBA" id="ARBA00004613"/>
    </source>
</evidence>
<dbReference type="Pfam" id="PF00964">
    <property type="entry name" value="Elicitin"/>
    <property type="match status" value="1"/>
</dbReference>
<dbReference type="GO" id="GO:0052040">
    <property type="term" value="P:symbiont-mediated perturbation of host programmed cell death"/>
    <property type="evidence" value="ECO:0007669"/>
    <property type="project" value="UniProtKB-UniRule"/>
</dbReference>
<evidence type="ECO:0000256" key="3">
    <source>
        <dbReference type="ARBA" id="ARBA00022525"/>
    </source>
</evidence>
<keyword evidence="4 6" id="KW-0928">Hypersensitive response elicitation</keyword>
<evidence type="ECO:0000256" key="7">
    <source>
        <dbReference type="SAM" id="MobiDB-lite"/>
    </source>
</evidence>
<dbReference type="Gene3D" id="1.10.239.10">
    <property type="entry name" value="Elicitin domain"/>
    <property type="match status" value="1"/>
</dbReference>
<dbReference type="InterPro" id="IPR036470">
    <property type="entry name" value="Elicitin_sf"/>
</dbReference>
<comment type="subcellular location">
    <subcellularLocation>
        <location evidence="1 6">Secreted</location>
    </subcellularLocation>
</comment>
<accession>A0A0A7CMR0</accession>
<feature type="region of interest" description="Disordered" evidence="7">
    <location>
        <begin position="115"/>
        <end position="144"/>
    </location>
</feature>
<keyword evidence="3 6" id="KW-0964">Secreted</keyword>
<dbReference type="EMBL" id="KM038711">
    <property type="protein sequence ID" value="AIG56172.1"/>
    <property type="molecule type" value="Genomic_DNA"/>
</dbReference>
<dbReference type="AlphaFoldDB" id="A0A0A7CMR0"/>